<dbReference type="RefSeq" id="XP_027198753.1">
    <property type="nucleotide sequence ID" value="XM_027342952.1"/>
</dbReference>
<accession>A0A6P6XZU9</accession>
<dbReference type="AlphaFoldDB" id="A0A6P6XZU9"/>
<proteinExistence type="predicted"/>
<dbReference type="InParanoid" id="A0A6P6XZU9"/>
<organism evidence="1 2">
    <name type="scientific">Dermatophagoides pteronyssinus</name>
    <name type="common">European house dust mite</name>
    <dbReference type="NCBI Taxonomy" id="6956"/>
    <lineage>
        <taxon>Eukaryota</taxon>
        <taxon>Metazoa</taxon>
        <taxon>Ecdysozoa</taxon>
        <taxon>Arthropoda</taxon>
        <taxon>Chelicerata</taxon>
        <taxon>Arachnida</taxon>
        <taxon>Acari</taxon>
        <taxon>Acariformes</taxon>
        <taxon>Sarcoptiformes</taxon>
        <taxon>Astigmata</taxon>
        <taxon>Psoroptidia</taxon>
        <taxon>Analgoidea</taxon>
        <taxon>Pyroglyphidae</taxon>
        <taxon>Dermatophagoidinae</taxon>
        <taxon>Dermatophagoides</taxon>
    </lineage>
</organism>
<dbReference type="OrthoDB" id="10056610at2759"/>
<name>A0A6P6XZU9_DERPT</name>
<reference evidence="2" key="1">
    <citation type="submission" date="2025-08" db="UniProtKB">
        <authorList>
            <consortium name="RefSeq"/>
        </authorList>
    </citation>
    <scope>IDENTIFICATION</scope>
    <source>
        <strain evidence="2">Airmid</strain>
    </source>
</reference>
<evidence type="ECO:0000313" key="2">
    <source>
        <dbReference type="RefSeq" id="XP_027198753.1"/>
    </source>
</evidence>
<protein>
    <submittedName>
        <fullName evidence="2">Uncharacterized protein LOC113792990</fullName>
    </submittedName>
</protein>
<keyword evidence="1" id="KW-1185">Reference proteome</keyword>
<evidence type="ECO:0000313" key="1">
    <source>
        <dbReference type="Proteomes" id="UP000515146"/>
    </source>
</evidence>
<gene>
    <name evidence="2" type="primary">LOC113792990</name>
</gene>
<sequence>MDEILSPLIKDLLKLERCGLFIEDSGITLKVRLAFVIGDNLGVNELLGFKQSFANYFVCRMCGATKQVLQDRPIAGHSLHIHTSNNADARHNPEKFGIGRETIFTILNCNLFKLAPPDLFHDILEGILPDIIQLILVGLKVRKGDLMKLIKKIKWVNYAVGIDPNFTVMGKALQKFEFFCRLVEMFPSLMTDGSNQAAAYRNLRCLIFSIFSRSKIEDLNKVQTAISEFAQASISIKFMF</sequence>
<dbReference type="KEGG" id="dpte:113792990"/>
<dbReference type="Proteomes" id="UP000515146">
    <property type="component" value="Unplaced"/>
</dbReference>